<comment type="caution">
    <text evidence="2">The sequence shown here is derived from an EMBL/GenBank/DDBJ whole genome shotgun (WGS) entry which is preliminary data.</text>
</comment>
<proteinExistence type="predicted"/>
<feature type="compositionally biased region" description="Basic residues" evidence="1">
    <location>
        <begin position="10"/>
        <end position="22"/>
    </location>
</feature>
<dbReference type="EMBL" id="BMAO01022756">
    <property type="protein sequence ID" value="GFQ84084.1"/>
    <property type="molecule type" value="Genomic_DNA"/>
</dbReference>
<sequence>MTDVGLCRGNRSRHVTSVRKRGSPLAGGPEGAPTLMKSDQCVQVACSTLLSNTNSGFVIIHSIDSFFVMLCEPVHGCCIGDVNK</sequence>
<accession>A0A8X6HCR1</accession>
<evidence type="ECO:0000256" key="1">
    <source>
        <dbReference type="SAM" id="MobiDB-lite"/>
    </source>
</evidence>
<gene>
    <name evidence="2" type="ORF">TNCT_146801</name>
</gene>
<evidence type="ECO:0000313" key="3">
    <source>
        <dbReference type="Proteomes" id="UP000887116"/>
    </source>
</evidence>
<reference evidence="2" key="1">
    <citation type="submission" date="2020-07" db="EMBL/GenBank/DDBJ databases">
        <title>Multicomponent nature underlies the extraordinary mechanical properties of spider dragline silk.</title>
        <authorList>
            <person name="Kono N."/>
            <person name="Nakamura H."/>
            <person name="Mori M."/>
            <person name="Yoshida Y."/>
            <person name="Ohtoshi R."/>
            <person name="Malay A.D."/>
            <person name="Moran D.A.P."/>
            <person name="Tomita M."/>
            <person name="Numata K."/>
            <person name="Arakawa K."/>
        </authorList>
    </citation>
    <scope>NUCLEOTIDE SEQUENCE</scope>
</reference>
<dbReference type="AlphaFoldDB" id="A0A8X6HCR1"/>
<feature type="region of interest" description="Disordered" evidence="1">
    <location>
        <begin position="1"/>
        <end position="32"/>
    </location>
</feature>
<evidence type="ECO:0000313" key="2">
    <source>
        <dbReference type="EMBL" id="GFQ84084.1"/>
    </source>
</evidence>
<keyword evidence="3" id="KW-1185">Reference proteome</keyword>
<dbReference type="Proteomes" id="UP000887116">
    <property type="component" value="Unassembled WGS sequence"/>
</dbReference>
<organism evidence="2 3">
    <name type="scientific">Trichonephila clavata</name>
    <name type="common">Joro spider</name>
    <name type="synonym">Nephila clavata</name>
    <dbReference type="NCBI Taxonomy" id="2740835"/>
    <lineage>
        <taxon>Eukaryota</taxon>
        <taxon>Metazoa</taxon>
        <taxon>Ecdysozoa</taxon>
        <taxon>Arthropoda</taxon>
        <taxon>Chelicerata</taxon>
        <taxon>Arachnida</taxon>
        <taxon>Araneae</taxon>
        <taxon>Araneomorphae</taxon>
        <taxon>Entelegynae</taxon>
        <taxon>Araneoidea</taxon>
        <taxon>Nephilidae</taxon>
        <taxon>Trichonephila</taxon>
    </lineage>
</organism>
<protein>
    <submittedName>
        <fullName evidence="2">Uncharacterized protein</fullName>
    </submittedName>
</protein>
<name>A0A8X6HCR1_TRICU</name>